<dbReference type="PANTHER" id="PTHR31111:SF138">
    <property type="entry name" value="F-BOX ASSOCIATED DOMAIN-CONTAINING PROTEIN"/>
    <property type="match status" value="1"/>
</dbReference>
<dbReference type="PANTHER" id="PTHR31111">
    <property type="entry name" value="BNAA05G37150D PROTEIN-RELATED"/>
    <property type="match status" value="1"/>
</dbReference>
<dbReference type="InterPro" id="IPR017451">
    <property type="entry name" value="F-box-assoc_interact_dom"/>
</dbReference>
<organism evidence="2 3">
    <name type="scientific">Papaver atlanticum</name>
    <dbReference type="NCBI Taxonomy" id="357466"/>
    <lineage>
        <taxon>Eukaryota</taxon>
        <taxon>Viridiplantae</taxon>
        <taxon>Streptophyta</taxon>
        <taxon>Embryophyta</taxon>
        <taxon>Tracheophyta</taxon>
        <taxon>Spermatophyta</taxon>
        <taxon>Magnoliopsida</taxon>
        <taxon>Ranunculales</taxon>
        <taxon>Papaveraceae</taxon>
        <taxon>Papaveroideae</taxon>
        <taxon>Papaver</taxon>
    </lineage>
</organism>
<evidence type="ECO:0000259" key="1">
    <source>
        <dbReference type="Pfam" id="PF08268"/>
    </source>
</evidence>
<dbReference type="EMBL" id="JAJJMB010008951">
    <property type="protein sequence ID" value="KAI3918873.1"/>
    <property type="molecule type" value="Genomic_DNA"/>
</dbReference>
<dbReference type="InterPro" id="IPR013187">
    <property type="entry name" value="F-box-assoc_dom_typ3"/>
</dbReference>
<reference evidence="2" key="1">
    <citation type="submission" date="2022-04" db="EMBL/GenBank/DDBJ databases">
        <title>A functionally conserved STORR gene fusion in Papaver species that diverged 16.8 million years ago.</title>
        <authorList>
            <person name="Catania T."/>
        </authorList>
    </citation>
    <scope>NUCLEOTIDE SEQUENCE</scope>
    <source>
        <strain evidence="2">S-188037</strain>
    </source>
</reference>
<evidence type="ECO:0000313" key="2">
    <source>
        <dbReference type="EMBL" id="KAI3918873.1"/>
    </source>
</evidence>
<protein>
    <recommendedName>
        <fullName evidence="1">F-box associated beta-propeller type 3 domain-containing protein</fullName>
    </recommendedName>
</protein>
<proteinExistence type="predicted"/>
<name>A0AAD4ST18_9MAGN</name>
<keyword evidence="3" id="KW-1185">Reference proteome</keyword>
<dbReference type="Pfam" id="PF08268">
    <property type="entry name" value="FBA_3"/>
    <property type="match status" value="1"/>
</dbReference>
<gene>
    <name evidence="2" type="ORF">MKW98_017321</name>
</gene>
<dbReference type="NCBIfam" id="TIGR01640">
    <property type="entry name" value="F_box_assoc_1"/>
    <property type="match status" value="1"/>
</dbReference>
<dbReference type="AlphaFoldDB" id="A0AAD4ST18"/>
<evidence type="ECO:0000313" key="3">
    <source>
        <dbReference type="Proteomes" id="UP001202328"/>
    </source>
</evidence>
<sequence>MKRKREISSGEVSIRSVNYSGDVSRKEIRSGKEVSRSREIKSGDLDVSRNLSSLQSINLAKGEEINENMGDVSRMEINGDLDVSRHPYLSSQSINLLMGIKSGKVSRWDIRSCDVRRREIRSCAVSLKPLSQSTERREREMDNFNVSRNLSSWPMDVTREIRSVDVSGFRSKGSEGESTRNDLETERRRDKVFSNLLLSRHQRSLADANEHDGTIVASCVSSHLSVDDVLKPVNGLVCFVDRKAAAVRIYNVTTREVTQWIKSTILAEEKNRFENEGDPVRFPIYQFGFDPSTMEHKVFCFWRVTRTQSFNELDCGSQSYASWEALTVGRDTKWRRIPVVPSEDNQMKLNEVLPPADMGSCRVYANGTIYWLRYSFNHKDLYDPEVIVAFDVGSEKFRIIPILKFIITEPREESYSSPIAMLELNGRVALSYRMSPYLLKLWILDDGVGKKIGNCHGDERNWSAETIELPFRCYPSFINFHAVEGTDQIVFECYDDFRRNLMLVSLYSYDRKKKTFKKVEIDGISLFPLHYS</sequence>
<feature type="non-terminal residue" evidence="2">
    <location>
        <position position="1"/>
    </location>
</feature>
<accession>A0AAD4ST18</accession>
<comment type="caution">
    <text evidence="2">The sequence shown here is derived from an EMBL/GenBank/DDBJ whole genome shotgun (WGS) entry which is preliminary data.</text>
</comment>
<feature type="domain" description="F-box associated beta-propeller type 3" evidence="1">
    <location>
        <begin position="220"/>
        <end position="525"/>
    </location>
</feature>
<dbReference type="Proteomes" id="UP001202328">
    <property type="component" value="Unassembled WGS sequence"/>
</dbReference>